<keyword evidence="4" id="KW-0393">Immunoglobulin domain</keyword>
<feature type="compositionally biased region" description="Basic and acidic residues" evidence="6">
    <location>
        <begin position="75"/>
        <end position="90"/>
    </location>
</feature>
<keyword evidence="7" id="KW-0472">Membrane</keyword>
<accession>A0A2B4SZT5</accession>
<dbReference type="Proteomes" id="UP000225706">
    <property type="component" value="Unassembled WGS sequence"/>
</dbReference>
<evidence type="ECO:0000256" key="7">
    <source>
        <dbReference type="SAM" id="Phobius"/>
    </source>
</evidence>
<dbReference type="InterPro" id="IPR013783">
    <property type="entry name" value="Ig-like_fold"/>
</dbReference>
<comment type="subcellular location">
    <subcellularLocation>
        <location evidence="1">Secreted</location>
    </subcellularLocation>
</comment>
<dbReference type="Gene3D" id="2.60.40.10">
    <property type="entry name" value="Immunoglobulins"/>
    <property type="match status" value="3"/>
</dbReference>
<dbReference type="PROSITE" id="PS50835">
    <property type="entry name" value="IG_LIKE"/>
    <property type="match status" value="3"/>
</dbReference>
<dbReference type="STRING" id="50429.A0A2B4SZT5"/>
<evidence type="ECO:0000256" key="6">
    <source>
        <dbReference type="SAM" id="MobiDB-lite"/>
    </source>
</evidence>
<evidence type="ECO:0000313" key="10">
    <source>
        <dbReference type="EMBL" id="PFX34082.1"/>
    </source>
</evidence>
<feature type="region of interest" description="Disordered" evidence="6">
    <location>
        <begin position="63"/>
        <end position="91"/>
    </location>
</feature>
<evidence type="ECO:0000256" key="5">
    <source>
        <dbReference type="PROSITE-ProRule" id="PRU00446"/>
    </source>
</evidence>
<dbReference type="InterPro" id="IPR008160">
    <property type="entry name" value="Collagen"/>
</dbReference>
<protein>
    <submittedName>
        <fullName evidence="10">Olfactomedin-like protein 2A</fullName>
    </submittedName>
</protein>
<feature type="region of interest" description="Disordered" evidence="6">
    <location>
        <begin position="109"/>
        <end position="194"/>
    </location>
</feature>
<evidence type="ECO:0000313" key="11">
    <source>
        <dbReference type="Proteomes" id="UP000225706"/>
    </source>
</evidence>
<dbReference type="EMBL" id="LSMT01000006">
    <property type="protein sequence ID" value="PFX34082.1"/>
    <property type="molecule type" value="Genomic_DNA"/>
</dbReference>
<comment type="caution">
    <text evidence="10">The sequence shown here is derived from an EMBL/GenBank/DDBJ whole genome shotgun (WGS) entry which is preliminary data.</text>
</comment>
<dbReference type="PROSITE" id="PS51132">
    <property type="entry name" value="OLF"/>
    <property type="match status" value="1"/>
</dbReference>
<feature type="domain" description="Ig-like" evidence="8">
    <location>
        <begin position="281"/>
        <end position="370"/>
    </location>
</feature>
<dbReference type="InterPro" id="IPR003599">
    <property type="entry name" value="Ig_sub"/>
</dbReference>
<organism evidence="10 11">
    <name type="scientific">Stylophora pistillata</name>
    <name type="common">Smooth cauliflower coral</name>
    <dbReference type="NCBI Taxonomy" id="50429"/>
    <lineage>
        <taxon>Eukaryota</taxon>
        <taxon>Metazoa</taxon>
        <taxon>Cnidaria</taxon>
        <taxon>Anthozoa</taxon>
        <taxon>Hexacorallia</taxon>
        <taxon>Scleractinia</taxon>
        <taxon>Astrocoeniina</taxon>
        <taxon>Pocilloporidae</taxon>
        <taxon>Stylophora</taxon>
    </lineage>
</organism>
<dbReference type="InterPro" id="IPR007110">
    <property type="entry name" value="Ig-like_dom"/>
</dbReference>
<keyword evidence="7" id="KW-0812">Transmembrane</keyword>
<dbReference type="SMART" id="SM00408">
    <property type="entry name" value="IGc2"/>
    <property type="match status" value="3"/>
</dbReference>
<dbReference type="InterPro" id="IPR003112">
    <property type="entry name" value="Olfac-like_dom"/>
</dbReference>
<dbReference type="PANTHER" id="PTHR23192:SF87">
    <property type="entry name" value="AMASSIN-3"/>
    <property type="match status" value="1"/>
</dbReference>
<evidence type="ECO:0000256" key="1">
    <source>
        <dbReference type="ARBA" id="ARBA00004613"/>
    </source>
</evidence>
<dbReference type="GO" id="GO:0007165">
    <property type="term" value="P:signal transduction"/>
    <property type="evidence" value="ECO:0007669"/>
    <property type="project" value="TreeGrafter"/>
</dbReference>
<dbReference type="InterPro" id="IPR050605">
    <property type="entry name" value="Olfactomedin-like_domain"/>
</dbReference>
<dbReference type="SUPFAM" id="SSF75011">
    <property type="entry name" value="3-carboxy-cis,cis-mucoante lactonizing enzyme"/>
    <property type="match status" value="1"/>
</dbReference>
<evidence type="ECO:0000256" key="2">
    <source>
        <dbReference type="ARBA" id="ARBA00022525"/>
    </source>
</evidence>
<feature type="disulfide bond" evidence="5">
    <location>
        <begin position="462"/>
        <end position="644"/>
    </location>
</feature>
<keyword evidence="3 5" id="KW-1015">Disulfide bond</keyword>
<name>A0A2B4SZT5_STYPI</name>
<feature type="transmembrane region" description="Helical" evidence="7">
    <location>
        <begin position="12"/>
        <end position="31"/>
    </location>
</feature>
<dbReference type="GO" id="GO:0005615">
    <property type="term" value="C:extracellular space"/>
    <property type="evidence" value="ECO:0007669"/>
    <property type="project" value="TreeGrafter"/>
</dbReference>
<evidence type="ECO:0000259" key="8">
    <source>
        <dbReference type="PROSITE" id="PS50835"/>
    </source>
</evidence>
<dbReference type="SMART" id="SM00284">
    <property type="entry name" value="OLF"/>
    <property type="match status" value="1"/>
</dbReference>
<dbReference type="SUPFAM" id="SSF48726">
    <property type="entry name" value="Immunoglobulin"/>
    <property type="match status" value="3"/>
</dbReference>
<dbReference type="AlphaFoldDB" id="A0A2B4SZT5"/>
<evidence type="ECO:0000256" key="3">
    <source>
        <dbReference type="ARBA" id="ARBA00023157"/>
    </source>
</evidence>
<reference evidence="11" key="1">
    <citation type="journal article" date="2017" name="bioRxiv">
        <title>Comparative analysis of the genomes of Stylophora pistillata and Acropora digitifera provides evidence for extensive differences between species of corals.</title>
        <authorList>
            <person name="Voolstra C.R."/>
            <person name="Li Y."/>
            <person name="Liew Y.J."/>
            <person name="Baumgarten S."/>
            <person name="Zoccola D."/>
            <person name="Flot J.-F."/>
            <person name="Tambutte S."/>
            <person name="Allemand D."/>
            <person name="Aranda M."/>
        </authorList>
    </citation>
    <scope>NUCLEOTIDE SEQUENCE [LARGE SCALE GENOMIC DNA]</scope>
</reference>
<evidence type="ECO:0000256" key="4">
    <source>
        <dbReference type="ARBA" id="ARBA00023319"/>
    </source>
</evidence>
<dbReference type="FunFam" id="2.60.40.10:FF:000032">
    <property type="entry name" value="palladin isoform X1"/>
    <property type="match status" value="1"/>
</dbReference>
<evidence type="ECO:0000259" key="9">
    <source>
        <dbReference type="PROSITE" id="PS51132"/>
    </source>
</evidence>
<proteinExistence type="predicted"/>
<dbReference type="Pfam" id="PF01391">
    <property type="entry name" value="Collagen"/>
    <property type="match status" value="1"/>
</dbReference>
<feature type="domain" description="Ig-like" evidence="8">
    <location>
        <begin position="193"/>
        <end position="278"/>
    </location>
</feature>
<dbReference type="OrthoDB" id="5986691at2759"/>
<dbReference type="Pfam" id="PF02191">
    <property type="entry name" value="OLF"/>
    <property type="match status" value="1"/>
</dbReference>
<feature type="domain" description="Ig-like" evidence="8">
    <location>
        <begin position="372"/>
        <end position="450"/>
    </location>
</feature>
<sequence length="713" mass="78271">MKASTQNSCPSFASVISVLSVLFYCAGFLRFEVELSSQRNKIGALEDALATVKTDEQFAQSLATESQSKFNRNRRNADPIKNRTEEKESSEVLLKINKLLSSGRLQLSLSNGHTSLRGSPGPPGLPGPRGKRGRPGSKGDRGLMGSPGKSGKQGIIGPSGMKGDTGPKGEKGDIGATGMSGMKGEPGESISSPTVVVSPEIWTVNETESTTFQCSVSGNPKPTIKWDKLVNGLELEKRMVPEGRLQLRNIREGDAGLYQCSAANILGKAQKVVRLVVNVHPRIFLNPGPMYAITGSNTTLPTCHVTGHPRPDVKWLRPFGQLPQGRVQLNNNNSTLTILDVRRNDSDNYVCTASNLRGRAVGKTLLFVVSLPKFIFKPPKRVTAYPGKILKLNCSVTGDGHSVISWKRQEGELPAGRSFISKGGLVITDLQRQDAGNYTCIATIAGKRFTEVSTAVKVKESCSAVIKTVGTPVLHLSRRTTQGAWMKDPLGVMGKDTIFVMKFYSGRKVVEEYENIAKLKIGVTRKQYSLPHNWHGTGAVVYGSYLYYNRAGTSYINRYNLQTERLEGTVTLSDFTPGTHYQWGGYSGVDLAVDEHGLWVLWGSYSNNKRLKAAKIDVNSNRITRTWALNTEPMQSIGNAFVACGVIYCIDSCNGNPTTINFAYDTKTGKHWNPNIRFINQYGYNSMVDYNPKERLLYAWDLGRLVTYSLAFQ</sequence>
<keyword evidence="2" id="KW-0964">Secreted</keyword>
<keyword evidence="11" id="KW-1185">Reference proteome</keyword>
<feature type="domain" description="Olfactomedin-like" evidence="9">
    <location>
        <begin position="461"/>
        <end position="713"/>
    </location>
</feature>
<dbReference type="PANTHER" id="PTHR23192">
    <property type="entry name" value="OLFACTOMEDIN-RELATED"/>
    <property type="match status" value="1"/>
</dbReference>
<dbReference type="InterPro" id="IPR003598">
    <property type="entry name" value="Ig_sub2"/>
</dbReference>
<dbReference type="Pfam" id="PF13927">
    <property type="entry name" value="Ig_3"/>
    <property type="match status" value="3"/>
</dbReference>
<keyword evidence="7" id="KW-1133">Transmembrane helix</keyword>
<gene>
    <name evidence="10" type="primary">Olfml2a</name>
    <name evidence="10" type="ORF">AWC38_SpisGene989</name>
</gene>
<dbReference type="InterPro" id="IPR036179">
    <property type="entry name" value="Ig-like_dom_sf"/>
</dbReference>
<dbReference type="SMART" id="SM00409">
    <property type="entry name" value="IG"/>
    <property type="match status" value="3"/>
</dbReference>